<evidence type="ECO:0000256" key="5">
    <source>
        <dbReference type="ARBA" id="ARBA00023170"/>
    </source>
</evidence>
<sequence>VETAVDDINSDSTILGKTKLKLSFQEDSKYRGFFSIAEALQLMATHTVAIIDPQTSTTAHVISHIANELHVPLLSFSATDPTLSSLQFPFFIRTAFNDIFQMTAIADIVSHYVWREVIVVYGDDDHGRNVIGALADKLAERHCKISFKAPMTPDAKREEITDILVQVALAESRVIVLHTSTSWGPKVLSVAKSLGMMQNGYVWIATTFLTSYIDIDSPLSSDEMDNIQGSAQFHYWRIHGTTILALLLQQAIQHPTAHHYHALDPAVDITTKPHLSQNLSGSMLYKCAREPSHVTKNPNETISKQ</sequence>
<keyword evidence="2" id="KW-0812">Transmembrane</keyword>
<dbReference type="SUPFAM" id="SSF53822">
    <property type="entry name" value="Periplasmic binding protein-like I"/>
    <property type="match status" value="1"/>
</dbReference>
<keyword evidence="9" id="KW-1185">Reference proteome</keyword>
<evidence type="ECO:0000313" key="9">
    <source>
        <dbReference type="Proteomes" id="UP001058974"/>
    </source>
</evidence>
<feature type="domain" description="Receptor ligand binding region" evidence="7">
    <location>
        <begin position="2"/>
        <end position="229"/>
    </location>
</feature>
<comment type="caution">
    <text evidence="8">The sequence shown here is derived from an EMBL/GenBank/DDBJ whole genome shotgun (WGS) entry which is preliminary data.</text>
</comment>
<gene>
    <name evidence="8" type="ORF">KIW84_053989</name>
</gene>
<dbReference type="PANTHER" id="PTHR34836">
    <property type="entry name" value="OS06G0188250 PROTEIN"/>
    <property type="match status" value="1"/>
</dbReference>
<reference evidence="8 9" key="1">
    <citation type="journal article" date="2022" name="Nat. Genet.">
        <title>Improved pea reference genome and pan-genome highlight genomic features and evolutionary characteristics.</title>
        <authorList>
            <person name="Yang T."/>
            <person name="Liu R."/>
            <person name="Luo Y."/>
            <person name="Hu S."/>
            <person name="Wang D."/>
            <person name="Wang C."/>
            <person name="Pandey M.K."/>
            <person name="Ge S."/>
            <person name="Xu Q."/>
            <person name="Li N."/>
            <person name="Li G."/>
            <person name="Huang Y."/>
            <person name="Saxena R.K."/>
            <person name="Ji Y."/>
            <person name="Li M."/>
            <person name="Yan X."/>
            <person name="He Y."/>
            <person name="Liu Y."/>
            <person name="Wang X."/>
            <person name="Xiang C."/>
            <person name="Varshney R.K."/>
            <person name="Ding H."/>
            <person name="Gao S."/>
            <person name="Zong X."/>
        </authorList>
    </citation>
    <scope>NUCLEOTIDE SEQUENCE [LARGE SCALE GENOMIC DNA]</scope>
    <source>
        <strain evidence="8 9">cv. Zhongwan 6</strain>
    </source>
</reference>
<dbReference type="InterPro" id="IPR015683">
    <property type="entry name" value="Ionotropic_Glu_rcpt"/>
</dbReference>
<dbReference type="PRINTS" id="PR00248">
    <property type="entry name" value="GPCRMGR"/>
</dbReference>
<keyword evidence="3" id="KW-1133">Transmembrane helix</keyword>
<dbReference type="Pfam" id="PF01094">
    <property type="entry name" value="ANF_receptor"/>
    <property type="match status" value="1"/>
</dbReference>
<dbReference type="PANTHER" id="PTHR34836:SF7">
    <property type="entry name" value="RECEPTOR LIGAND BINDING REGION DOMAIN-CONTAINING PROTEIN"/>
    <property type="match status" value="1"/>
</dbReference>
<dbReference type="GO" id="GO:0016020">
    <property type="term" value="C:membrane"/>
    <property type="evidence" value="ECO:0007669"/>
    <property type="project" value="UniProtKB-SubCell"/>
</dbReference>
<proteinExistence type="predicted"/>
<protein>
    <recommendedName>
        <fullName evidence="7">Receptor ligand binding region domain-containing protein</fullName>
    </recommendedName>
</protein>
<keyword evidence="5" id="KW-0675">Receptor</keyword>
<accession>A0A9D4WWF7</accession>
<evidence type="ECO:0000256" key="3">
    <source>
        <dbReference type="ARBA" id="ARBA00022989"/>
    </source>
</evidence>
<name>A0A9D4WWF7_PEA</name>
<evidence type="ECO:0000313" key="8">
    <source>
        <dbReference type="EMBL" id="KAI5407965.1"/>
    </source>
</evidence>
<organism evidence="8 9">
    <name type="scientific">Pisum sativum</name>
    <name type="common">Garden pea</name>
    <name type="synonym">Lathyrus oleraceus</name>
    <dbReference type="NCBI Taxonomy" id="3888"/>
    <lineage>
        <taxon>Eukaryota</taxon>
        <taxon>Viridiplantae</taxon>
        <taxon>Streptophyta</taxon>
        <taxon>Embryophyta</taxon>
        <taxon>Tracheophyta</taxon>
        <taxon>Spermatophyta</taxon>
        <taxon>Magnoliopsida</taxon>
        <taxon>eudicotyledons</taxon>
        <taxon>Gunneridae</taxon>
        <taxon>Pentapetalae</taxon>
        <taxon>rosids</taxon>
        <taxon>fabids</taxon>
        <taxon>Fabales</taxon>
        <taxon>Fabaceae</taxon>
        <taxon>Papilionoideae</taxon>
        <taxon>50 kb inversion clade</taxon>
        <taxon>NPAAA clade</taxon>
        <taxon>Hologalegina</taxon>
        <taxon>IRL clade</taxon>
        <taxon>Fabeae</taxon>
        <taxon>Lathyrus</taxon>
    </lineage>
</organism>
<dbReference type="GO" id="GO:0004930">
    <property type="term" value="F:G protein-coupled receptor activity"/>
    <property type="evidence" value="ECO:0007669"/>
    <property type="project" value="InterPro"/>
</dbReference>
<evidence type="ECO:0000256" key="1">
    <source>
        <dbReference type="ARBA" id="ARBA00004141"/>
    </source>
</evidence>
<dbReference type="Gramene" id="Psat05G0398900-T1">
    <property type="protein sequence ID" value="KAI5407965.1"/>
    <property type="gene ID" value="KIW84_053989"/>
</dbReference>
<evidence type="ECO:0000256" key="2">
    <source>
        <dbReference type="ARBA" id="ARBA00022692"/>
    </source>
</evidence>
<evidence type="ECO:0000259" key="7">
    <source>
        <dbReference type="Pfam" id="PF01094"/>
    </source>
</evidence>
<evidence type="ECO:0000256" key="6">
    <source>
        <dbReference type="ARBA" id="ARBA00023180"/>
    </source>
</evidence>
<keyword evidence="4" id="KW-0472">Membrane</keyword>
<dbReference type="EMBL" id="JAMSHJ010000005">
    <property type="protein sequence ID" value="KAI5407965.1"/>
    <property type="molecule type" value="Genomic_DNA"/>
</dbReference>
<dbReference type="Gene3D" id="3.40.50.2300">
    <property type="match status" value="2"/>
</dbReference>
<comment type="subcellular location">
    <subcellularLocation>
        <location evidence="1">Membrane</location>
        <topology evidence="1">Multi-pass membrane protein</topology>
    </subcellularLocation>
</comment>
<feature type="non-terminal residue" evidence="8">
    <location>
        <position position="1"/>
    </location>
</feature>
<dbReference type="AlphaFoldDB" id="A0A9D4WWF7"/>
<dbReference type="InterPro" id="IPR028082">
    <property type="entry name" value="Peripla_BP_I"/>
</dbReference>
<dbReference type="InterPro" id="IPR000337">
    <property type="entry name" value="GPCR_3"/>
</dbReference>
<dbReference type="Proteomes" id="UP001058974">
    <property type="component" value="Chromosome 5"/>
</dbReference>
<dbReference type="InterPro" id="IPR001828">
    <property type="entry name" value="ANF_lig-bd_rcpt"/>
</dbReference>
<dbReference type="FunFam" id="3.40.50.2300:FF:000081">
    <property type="entry name" value="Glutamate receptor"/>
    <property type="match status" value="1"/>
</dbReference>
<evidence type="ECO:0000256" key="4">
    <source>
        <dbReference type="ARBA" id="ARBA00023136"/>
    </source>
</evidence>
<keyword evidence="6" id="KW-0325">Glycoprotein</keyword>